<proteinExistence type="predicted"/>
<sequence length="173" mass="19487">MATHRPLGPAVLFEGRWILARSVYLWQSYGRSPPQCRHLGCPFTGHGIRRELHLRSSLNDHRRSDFQAQVRVVSATLTETSNKNTRRDHGNSFQRSCVRARCRSCHLCLNYANSSIFGPAEADKRLPACSPNREASDRMLRTATAEASLSSIDDDSVHCMSLIIPYVSVLSWC</sequence>
<gene>
    <name evidence="1" type="ORF">NEOLEDRAFT_908830</name>
</gene>
<dbReference type="EMBL" id="KV425558">
    <property type="protein sequence ID" value="KZT28282.1"/>
    <property type="molecule type" value="Genomic_DNA"/>
</dbReference>
<evidence type="ECO:0000313" key="2">
    <source>
        <dbReference type="Proteomes" id="UP000076761"/>
    </source>
</evidence>
<name>A0A165UJV3_9AGAM</name>
<protein>
    <submittedName>
        <fullName evidence="1">Uncharacterized protein</fullName>
    </submittedName>
</protein>
<reference evidence="1 2" key="1">
    <citation type="journal article" date="2016" name="Mol. Biol. Evol.">
        <title>Comparative Genomics of Early-Diverging Mushroom-Forming Fungi Provides Insights into the Origins of Lignocellulose Decay Capabilities.</title>
        <authorList>
            <person name="Nagy L.G."/>
            <person name="Riley R."/>
            <person name="Tritt A."/>
            <person name="Adam C."/>
            <person name="Daum C."/>
            <person name="Floudas D."/>
            <person name="Sun H."/>
            <person name="Yadav J.S."/>
            <person name="Pangilinan J."/>
            <person name="Larsson K.H."/>
            <person name="Matsuura K."/>
            <person name="Barry K."/>
            <person name="Labutti K."/>
            <person name="Kuo R."/>
            <person name="Ohm R.A."/>
            <person name="Bhattacharya S.S."/>
            <person name="Shirouzu T."/>
            <person name="Yoshinaga Y."/>
            <person name="Martin F.M."/>
            <person name="Grigoriev I.V."/>
            <person name="Hibbett D.S."/>
        </authorList>
    </citation>
    <scope>NUCLEOTIDE SEQUENCE [LARGE SCALE GENOMIC DNA]</scope>
    <source>
        <strain evidence="1 2">HHB14362 ss-1</strain>
    </source>
</reference>
<evidence type="ECO:0000313" key="1">
    <source>
        <dbReference type="EMBL" id="KZT28282.1"/>
    </source>
</evidence>
<dbReference type="AlphaFoldDB" id="A0A165UJV3"/>
<organism evidence="1 2">
    <name type="scientific">Neolentinus lepideus HHB14362 ss-1</name>
    <dbReference type="NCBI Taxonomy" id="1314782"/>
    <lineage>
        <taxon>Eukaryota</taxon>
        <taxon>Fungi</taxon>
        <taxon>Dikarya</taxon>
        <taxon>Basidiomycota</taxon>
        <taxon>Agaricomycotina</taxon>
        <taxon>Agaricomycetes</taxon>
        <taxon>Gloeophyllales</taxon>
        <taxon>Gloeophyllaceae</taxon>
        <taxon>Neolentinus</taxon>
    </lineage>
</organism>
<keyword evidence="2" id="KW-1185">Reference proteome</keyword>
<accession>A0A165UJV3</accession>
<dbReference type="Proteomes" id="UP000076761">
    <property type="component" value="Unassembled WGS sequence"/>
</dbReference>
<dbReference type="InParanoid" id="A0A165UJV3"/>